<feature type="compositionally biased region" description="Low complexity" evidence="1">
    <location>
        <begin position="42"/>
        <end position="56"/>
    </location>
</feature>
<evidence type="ECO:0000313" key="2">
    <source>
        <dbReference type="EMBL" id="AFD07597.1"/>
    </source>
</evidence>
<dbReference type="EMBL" id="CP003349">
    <property type="protein sequence ID" value="AFD07597.1"/>
    <property type="molecule type" value="Genomic_DNA"/>
</dbReference>
<reference evidence="2" key="1">
    <citation type="submission" date="2012-02" db="EMBL/GenBank/DDBJ databases">
        <title>The complete genome of Solitalea canadensis DSM 3403.</title>
        <authorList>
            <consortium name="US DOE Joint Genome Institute (JGI-PGF)"/>
            <person name="Lucas S."/>
            <person name="Copeland A."/>
            <person name="Lapidus A."/>
            <person name="Glavina del Rio T."/>
            <person name="Dalin E."/>
            <person name="Tice H."/>
            <person name="Bruce D."/>
            <person name="Goodwin L."/>
            <person name="Pitluck S."/>
            <person name="Peters L."/>
            <person name="Ovchinnikova G."/>
            <person name="Lu M."/>
            <person name="Kyrpides N."/>
            <person name="Mavromatis K."/>
            <person name="Ivanova N."/>
            <person name="Brettin T."/>
            <person name="Detter J.C."/>
            <person name="Han C."/>
            <person name="Larimer F."/>
            <person name="Land M."/>
            <person name="Hauser L."/>
            <person name="Markowitz V."/>
            <person name="Cheng J.-F."/>
            <person name="Hugenholtz P."/>
            <person name="Woyke T."/>
            <person name="Wu D."/>
            <person name="Spring S."/>
            <person name="Schroeder M."/>
            <person name="Kopitz M."/>
            <person name="Brambilla E."/>
            <person name="Klenk H.-P."/>
            <person name="Eisen J.A."/>
        </authorList>
    </citation>
    <scope>NUCLEOTIDE SEQUENCE</scope>
    <source>
        <strain evidence="2">DSM 3403</strain>
    </source>
</reference>
<proteinExistence type="predicted"/>
<feature type="region of interest" description="Disordered" evidence="1">
    <location>
        <begin position="89"/>
        <end position="108"/>
    </location>
</feature>
<evidence type="ECO:0000313" key="3">
    <source>
        <dbReference type="Proteomes" id="UP000007590"/>
    </source>
</evidence>
<name>H8KRL6_SOLCM</name>
<dbReference type="AlphaFoldDB" id="H8KRL6"/>
<dbReference type="RefSeq" id="WP_014680824.1">
    <property type="nucleotide sequence ID" value="NC_017770.1"/>
</dbReference>
<evidence type="ECO:0000256" key="1">
    <source>
        <dbReference type="SAM" id="MobiDB-lite"/>
    </source>
</evidence>
<feature type="compositionally biased region" description="Basic and acidic residues" evidence="1">
    <location>
        <begin position="98"/>
        <end position="108"/>
    </location>
</feature>
<sequence>MVFEQGVAMKVKGLYSVLPIFLLVMLLGVGPAFAQVKKDTKSTSTGKTTSTASQKTGVAKKPAVQDSAKKAVKPVDSLSKAKGKTAVNQKTAAAAGKKTPDGKTVVDPKKTPVKPVVVKLAPDLIKPNSVGILKLGMRIDTIKKLFPKDRVYRVYVYDAKDKYEQYQVTAADKSSQFLLINPECDGDSICSIRQIVAKNVYFKTERDIKVGMMLDDLILAYGFLESRWEEENLIVRNREGIDFVMDTSDIPKRWYRKMNLDRLPLPTRIIGIMITVGSPQTARN</sequence>
<accession>H8KRL6</accession>
<dbReference type="OrthoDB" id="978892at2"/>
<gene>
    <name evidence="2" type="ordered locus">Solca_2563</name>
</gene>
<dbReference type="HOGENOM" id="CLU_979695_0_0_10"/>
<keyword evidence="3" id="KW-1185">Reference proteome</keyword>
<organism evidence="2 3">
    <name type="scientific">Solitalea canadensis (strain ATCC 29591 / DSM 3403 / JCM 21819 / LMG 8368 / NBRC 15130 / NCIMB 12057 / USAM 9D)</name>
    <name type="common">Flexibacter canadensis</name>
    <dbReference type="NCBI Taxonomy" id="929556"/>
    <lineage>
        <taxon>Bacteria</taxon>
        <taxon>Pseudomonadati</taxon>
        <taxon>Bacteroidota</taxon>
        <taxon>Sphingobacteriia</taxon>
        <taxon>Sphingobacteriales</taxon>
        <taxon>Sphingobacteriaceae</taxon>
        <taxon>Solitalea</taxon>
    </lineage>
</organism>
<protein>
    <submittedName>
        <fullName evidence="2">Uncharacterized protein</fullName>
    </submittedName>
</protein>
<dbReference type="KEGG" id="scn:Solca_2563"/>
<feature type="region of interest" description="Disordered" evidence="1">
    <location>
        <begin position="38"/>
        <end position="84"/>
    </location>
</feature>
<dbReference type="STRING" id="929556.Solca_2563"/>
<dbReference type="Proteomes" id="UP000007590">
    <property type="component" value="Chromosome"/>
</dbReference>